<accession>A0A8D8F9R8</accession>
<organism evidence="1">
    <name type="scientific">Culex pipiens</name>
    <name type="common">House mosquito</name>
    <dbReference type="NCBI Taxonomy" id="7175"/>
    <lineage>
        <taxon>Eukaryota</taxon>
        <taxon>Metazoa</taxon>
        <taxon>Ecdysozoa</taxon>
        <taxon>Arthropoda</taxon>
        <taxon>Hexapoda</taxon>
        <taxon>Insecta</taxon>
        <taxon>Pterygota</taxon>
        <taxon>Neoptera</taxon>
        <taxon>Endopterygota</taxon>
        <taxon>Diptera</taxon>
        <taxon>Nematocera</taxon>
        <taxon>Culicoidea</taxon>
        <taxon>Culicidae</taxon>
        <taxon>Culicinae</taxon>
        <taxon>Culicini</taxon>
        <taxon>Culex</taxon>
        <taxon>Culex</taxon>
    </lineage>
</organism>
<sequence length="169" mass="19544">MSNEIDSQYGADVLTGVKIPQLRESRRVCDVRAKGNVACLELFDGWRWKRPPRRMIFNTSPKIGRSPLRSPELSSEKEKGRIIFSTTSSARWWRTTTAKTTMVTQPGKEAFHRFQWFQWPRKPPPLVVMDTSYVRLRSVMSLCTTKPTYKVTPFEIKSPRSVLKPRGPT</sequence>
<evidence type="ECO:0000313" key="1">
    <source>
        <dbReference type="EMBL" id="CAG6462583.1"/>
    </source>
</evidence>
<dbReference type="AlphaFoldDB" id="A0A8D8F9R8"/>
<name>A0A8D8F9R8_CULPI</name>
<proteinExistence type="predicted"/>
<protein>
    <submittedName>
        <fullName evidence="1">(northern house mosquito) hypothetical protein</fullName>
    </submittedName>
</protein>
<reference evidence="1" key="1">
    <citation type="submission" date="2021-05" db="EMBL/GenBank/DDBJ databases">
        <authorList>
            <person name="Alioto T."/>
            <person name="Alioto T."/>
            <person name="Gomez Garrido J."/>
        </authorList>
    </citation>
    <scope>NUCLEOTIDE SEQUENCE</scope>
</reference>
<dbReference type="EMBL" id="HBUE01045783">
    <property type="protein sequence ID" value="CAG6462583.1"/>
    <property type="molecule type" value="Transcribed_RNA"/>
</dbReference>